<dbReference type="InterPro" id="IPR000639">
    <property type="entry name" value="Epox_hydrolase-like"/>
</dbReference>
<dbReference type="InterPro" id="IPR029058">
    <property type="entry name" value="AB_hydrolase_fold"/>
</dbReference>
<dbReference type="EMBL" id="MASI01000001">
    <property type="protein sequence ID" value="ODA69026.1"/>
    <property type="molecule type" value="Genomic_DNA"/>
</dbReference>
<keyword evidence="1" id="KW-0732">Signal</keyword>
<dbReference type="PANTHER" id="PTHR43689:SF8">
    <property type="entry name" value="ALPHA_BETA-HYDROLASES SUPERFAMILY PROTEIN"/>
    <property type="match status" value="1"/>
</dbReference>
<gene>
    <name evidence="3" type="ORF">A7A08_00862</name>
</gene>
<proteinExistence type="predicted"/>
<dbReference type="PROSITE" id="PS51257">
    <property type="entry name" value="PROKAR_LIPOPROTEIN"/>
    <property type="match status" value="1"/>
</dbReference>
<evidence type="ECO:0000313" key="3">
    <source>
        <dbReference type="EMBL" id="ODA69026.1"/>
    </source>
</evidence>
<dbReference type="InterPro" id="IPR000073">
    <property type="entry name" value="AB_hydrolase_1"/>
</dbReference>
<dbReference type="Pfam" id="PF12697">
    <property type="entry name" value="Abhydrolase_6"/>
    <property type="match status" value="1"/>
</dbReference>
<dbReference type="PRINTS" id="PR00111">
    <property type="entry name" value="ABHYDROLASE"/>
</dbReference>
<feature type="domain" description="AB hydrolase-1" evidence="2">
    <location>
        <begin position="73"/>
        <end position="315"/>
    </location>
</feature>
<dbReference type="Gene3D" id="3.40.50.1820">
    <property type="entry name" value="alpha/beta hydrolase"/>
    <property type="match status" value="1"/>
</dbReference>
<evidence type="ECO:0000313" key="4">
    <source>
        <dbReference type="Proteomes" id="UP000095087"/>
    </source>
</evidence>
<dbReference type="AlphaFoldDB" id="A0A1E2S3D8"/>
<feature type="chain" id="PRO_5009116680" evidence="1">
    <location>
        <begin position="29"/>
        <end position="339"/>
    </location>
</feature>
<feature type="signal peptide" evidence="1">
    <location>
        <begin position="1"/>
        <end position="28"/>
    </location>
</feature>
<evidence type="ECO:0000259" key="2">
    <source>
        <dbReference type="Pfam" id="PF12697"/>
    </source>
</evidence>
<keyword evidence="3" id="KW-0378">Hydrolase</keyword>
<protein>
    <submittedName>
        <fullName evidence="3">2-hydroxy-6-oxononadienedioate/2-hydroxy-6-oxononatrienedioate hydrolase</fullName>
        <ecNumber evidence="3">3.7.1.14</ecNumber>
    </submittedName>
</protein>
<organism evidence="3 4">
    <name type="scientific">Methyloligella halotolerans</name>
    <dbReference type="NCBI Taxonomy" id="1177755"/>
    <lineage>
        <taxon>Bacteria</taxon>
        <taxon>Pseudomonadati</taxon>
        <taxon>Pseudomonadota</taxon>
        <taxon>Alphaproteobacteria</taxon>
        <taxon>Hyphomicrobiales</taxon>
        <taxon>Hyphomicrobiaceae</taxon>
        <taxon>Methyloligella</taxon>
    </lineage>
</organism>
<reference evidence="3 4" key="1">
    <citation type="submission" date="2016-07" db="EMBL/GenBank/DDBJ databases">
        <title>Draft genome sequence of Methyloligella halotolerans C2T (VKM B-2706T=CCUG 61687T=DSM 25045T), a halotolerant polyhydroxybutyrate accumulating methylotroph.</title>
        <authorList>
            <person name="Vasilenko O.V."/>
            <person name="Doronina N.V."/>
            <person name="Poroshina M.N."/>
            <person name="Tarlachkov S.V."/>
            <person name="Trotsenko Y.A."/>
        </authorList>
    </citation>
    <scope>NUCLEOTIDE SEQUENCE [LARGE SCALE GENOMIC DNA]</scope>
    <source>
        <strain evidence="3 4">VKM B-2706</strain>
    </source>
</reference>
<comment type="caution">
    <text evidence="3">The sequence shown here is derived from an EMBL/GenBank/DDBJ whole genome shotgun (WGS) entry which is preliminary data.</text>
</comment>
<sequence>MSTAKTFPGMFRKLVAATATIAVWAAAACSMTGCGTVYGMAEASPQAGGYARLGPPDAPVRLFYSDTGKGSPLLLIHGFGSSTYTWKNILPELSRDHRVIAVDMKGFGQSDKPYDEHYSAMDQAELLAELIERENLHDITLVGHSFGGGVALALALQADGRLKGRISKLVLIDTVAYPQKVPVFFKLLAVPGLSHLSVRMVPASLQASVALKLAYYDETKITEETVEAYSAPLKTAAGKHAIIHSARQIVPPDLDEISARYATIQLPTLIMWCDHDKIVPMDIGLKLRRNIPNSDFQLVKACGHIPQEEQPEQTLQILDNFLNGRNQAALGQASTTVHR</sequence>
<keyword evidence="4" id="KW-1185">Reference proteome</keyword>
<evidence type="ECO:0000256" key="1">
    <source>
        <dbReference type="SAM" id="SignalP"/>
    </source>
</evidence>
<dbReference type="GO" id="GO:0016787">
    <property type="term" value="F:hydrolase activity"/>
    <property type="evidence" value="ECO:0007669"/>
    <property type="project" value="UniProtKB-KW"/>
</dbReference>
<name>A0A1E2S3D8_9HYPH</name>
<dbReference type="Proteomes" id="UP000095087">
    <property type="component" value="Unassembled WGS sequence"/>
</dbReference>
<accession>A0A1E2S3D8</accession>
<dbReference type="PRINTS" id="PR00412">
    <property type="entry name" value="EPOXHYDRLASE"/>
</dbReference>
<dbReference type="STRING" id="1177755.A7A08_00862"/>
<dbReference type="SUPFAM" id="SSF53474">
    <property type="entry name" value="alpha/beta-Hydrolases"/>
    <property type="match status" value="1"/>
</dbReference>
<dbReference type="PANTHER" id="PTHR43689">
    <property type="entry name" value="HYDROLASE"/>
    <property type="match status" value="1"/>
</dbReference>
<dbReference type="EC" id="3.7.1.14" evidence="3"/>